<dbReference type="InterPro" id="IPR002641">
    <property type="entry name" value="PNPLA_dom"/>
</dbReference>
<dbReference type="PROSITE" id="PS00889">
    <property type="entry name" value="CNMP_BINDING_2"/>
    <property type="match status" value="1"/>
</dbReference>
<feature type="domain" description="PNPLA" evidence="7">
    <location>
        <begin position="290"/>
        <end position="455"/>
    </location>
</feature>
<proteinExistence type="inferred from homology"/>
<dbReference type="PRINTS" id="PR00103">
    <property type="entry name" value="CAMPKINASE"/>
</dbReference>
<evidence type="ECO:0000259" key="6">
    <source>
        <dbReference type="PROSITE" id="PS50042"/>
    </source>
</evidence>
<dbReference type="GO" id="GO:0004622">
    <property type="term" value="F:phosphatidylcholine lysophospholipase activity"/>
    <property type="evidence" value="ECO:0007669"/>
    <property type="project" value="UniProtKB-ARBA"/>
</dbReference>
<comment type="similarity">
    <text evidence="1">Belongs to the NTE family.</text>
</comment>
<dbReference type="GO" id="GO:0016042">
    <property type="term" value="P:lipid catabolic process"/>
    <property type="evidence" value="ECO:0007669"/>
    <property type="project" value="UniProtKB-UniRule"/>
</dbReference>
<dbReference type="OrthoDB" id="9770965at2"/>
<dbReference type="Gene3D" id="2.60.120.10">
    <property type="entry name" value="Jelly Rolls"/>
    <property type="match status" value="1"/>
</dbReference>
<feature type="active site" description="Proton acceptor" evidence="5">
    <location>
        <position position="442"/>
    </location>
</feature>
<dbReference type="InterPro" id="IPR016035">
    <property type="entry name" value="Acyl_Trfase/lysoPLipase"/>
</dbReference>
<sequence length="566" mass="63081">MVTKPDMALNLRRVPFFSLLPEQTLTAMARRLRRVSYQKGDVVFLQGEPGDAMYFIESGQVEVVAQQEDGKENVLARLGPGSFFGEVALLLGGTRSATVRVVIDAVLLQLHKEDLETLLEEHPVIAINMSRELSLRLRRTIHGESINRVWRLVALLADEPTAMAFIQRFEEVSAERLLLVDATRADWQPEQWRLSNRVEWYTWQQENPLALPIFLSDNAADYDRIIMFISPSDTLLNRTAVGQADVVIELGTPVTHWVSSLAGGVYWHALAEPRAVDYMARKLAHKTVGLVLSSGNARGLAHIGVIQVLEEVGVPVDVIAGTSMGALVGALYAAGYDAEGLQTFAAHLPWATSWRSGLYDIAWWPRHGFIKGAKARRYLAEQWFHHKTFRDLQRRLYVVATDLVTGQEVVFHTGPVTEAVWASACIPGIFQPFFYNGRYLVDGAAVNPIPISVIEHEVDILIVVSTIPSLSERRTRRAIARAGRVPGLVNIIMGVQEIMGAVMLEHQTQHSADLLLRPHVSDIGGFEYDRWEELIARGRQAAESSVESIQRLLYPQVAVPLLSVLS</sequence>
<evidence type="ECO:0000256" key="1">
    <source>
        <dbReference type="ARBA" id="ARBA00006636"/>
    </source>
</evidence>
<evidence type="ECO:0000313" key="8">
    <source>
        <dbReference type="EMBL" id="GAP61609.1"/>
    </source>
</evidence>
<keyword evidence="4 5" id="KW-0443">Lipid metabolism</keyword>
<dbReference type="SUPFAM" id="SSF52151">
    <property type="entry name" value="FabD/lysophospholipase-like"/>
    <property type="match status" value="1"/>
</dbReference>
<comment type="caution">
    <text evidence="8">The sequence shown here is derived from an EMBL/GenBank/DDBJ whole genome shotgun (WGS) entry which is preliminary data.</text>
</comment>
<keyword evidence="9" id="KW-1185">Reference proteome</keyword>
<dbReference type="SMART" id="SM00100">
    <property type="entry name" value="cNMP"/>
    <property type="match status" value="1"/>
</dbReference>
<evidence type="ECO:0000256" key="2">
    <source>
        <dbReference type="ARBA" id="ARBA00022801"/>
    </source>
</evidence>
<dbReference type="InterPro" id="IPR000595">
    <property type="entry name" value="cNMP-bd_dom"/>
</dbReference>
<dbReference type="InterPro" id="IPR014710">
    <property type="entry name" value="RmlC-like_jellyroll"/>
</dbReference>
<dbReference type="CDD" id="cd00038">
    <property type="entry name" value="CAP_ED"/>
    <property type="match status" value="1"/>
</dbReference>
<comment type="caution">
    <text evidence="5">Lacks conserved residue(s) required for the propagation of feature annotation.</text>
</comment>
<evidence type="ECO:0000259" key="7">
    <source>
        <dbReference type="PROSITE" id="PS51635"/>
    </source>
</evidence>
<dbReference type="Gene3D" id="3.40.1090.10">
    <property type="entry name" value="Cytosolic phospholipase A2 catalytic domain"/>
    <property type="match status" value="2"/>
</dbReference>
<gene>
    <name evidence="8" type="ORF">ARMA_0032</name>
</gene>
<feature type="short sequence motif" description="GXSXG" evidence="5">
    <location>
        <begin position="321"/>
        <end position="325"/>
    </location>
</feature>
<dbReference type="PROSITE" id="PS50042">
    <property type="entry name" value="CNMP_BINDING_3"/>
    <property type="match status" value="1"/>
</dbReference>
<dbReference type="PANTHER" id="PTHR14226:SF76">
    <property type="entry name" value="NTE FAMILY PROTEIN RSSA"/>
    <property type="match status" value="1"/>
</dbReference>
<keyword evidence="2 5" id="KW-0378">Hydrolase</keyword>
<feature type="domain" description="Cyclic nucleotide-binding" evidence="6">
    <location>
        <begin position="16"/>
        <end position="119"/>
    </location>
</feature>
<dbReference type="SUPFAM" id="SSF51206">
    <property type="entry name" value="cAMP-binding domain-like"/>
    <property type="match status" value="1"/>
</dbReference>
<dbReference type="Pfam" id="PF01734">
    <property type="entry name" value="Patatin"/>
    <property type="match status" value="1"/>
</dbReference>
<evidence type="ECO:0000313" key="9">
    <source>
        <dbReference type="Proteomes" id="UP000037784"/>
    </source>
</evidence>
<dbReference type="InterPro" id="IPR018488">
    <property type="entry name" value="cNMP-bd_CS"/>
</dbReference>
<evidence type="ECO:0000256" key="3">
    <source>
        <dbReference type="ARBA" id="ARBA00022963"/>
    </source>
</evidence>
<feature type="short sequence motif" description="DGA/G" evidence="5">
    <location>
        <begin position="442"/>
        <end position="444"/>
    </location>
</feature>
<dbReference type="Proteomes" id="UP000037784">
    <property type="component" value="Unassembled WGS sequence"/>
</dbReference>
<dbReference type="PROSITE" id="PS51635">
    <property type="entry name" value="PNPLA"/>
    <property type="match status" value="1"/>
</dbReference>
<dbReference type="InterPro" id="IPR018490">
    <property type="entry name" value="cNMP-bd_dom_sf"/>
</dbReference>
<accession>A0A0M8K6Q9</accession>
<protein>
    <submittedName>
        <fullName evidence="8">NTE family protein</fullName>
    </submittedName>
</protein>
<feature type="active site" description="Nucleophile" evidence="5">
    <location>
        <position position="323"/>
    </location>
</feature>
<dbReference type="InParanoid" id="A0A0M8K6Q9"/>
<name>A0A0M8K6Q9_9CHLR</name>
<dbReference type="Pfam" id="PF00027">
    <property type="entry name" value="cNMP_binding"/>
    <property type="match status" value="1"/>
</dbReference>
<evidence type="ECO:0000256" key="4">
    <source>
        <dbReference type="ARBA" id="ARBA00023098"/>
    </source>
</evidence>
<reference evidence="8 9" key="1">
    <citation type="journal article" date="2015" name="Genome Announc.">
        <title>Draft Genome Sequence of a Heterotrophic Facultative Anaerobic Thermophilic Bacterium, Ardenticatena maritima Strain 110ST.</title>
        <authorList>
            <person name="Kawaichi S."/>
            <person name="Yoshida T."/>
            <person name="Sako Y."/>
            <person name="Nakamura R."/>
        </authorList>
    </citation>
    <scope>NUCLEOTIDE SEQUENCE [LARGE SCALE GENOMIC DNA]</scope>
    <source>
        <strain evidence="8 9">110S</strain>
    </source>
</reference>
<dbReference type="RefSeq" id="WP_054491567.1">
    <property type="nucleotide sequence ID" value="NZ_BBZA01000003.1"/>
</dbReference>
<dbReference type="AlphaFoldDB" id="A0A0M8K6Q9"/>
<organism evidence="8 9">
    <name type="scientific">Ardenticatena maritima</name>
    <dbReference type="NCBI Taxonomy" id="872965"/>
    <lineage>
        <taxon>Bacteria</taxon>
        <taxon>Bacillati</taxon>
        <taxon>Chloroflexota</taxon>
        <taxon>Ardenticatenia</taxon>
        <taxon>Ardenticatenales</taxon>
        <taxon>Ardenticatenaceae</taxon>
        <taxon>Ardenticatena</taxon>
    </lineage>
</organism>
<reference evidence="9" key="2">
    <citation type="submission" date="2015-08" db="EMBL/GenBank/DDBJ databases">
        <title>Draft Genome Sequence of a Heterotrophic Facultative Anaerobic Bacterium Ardenticatena maritima Strain 110S.</title>
        <authorList>
            <person name="Kawaichi S."/>
            <person name="Yoshida T."/>
            <person name="Sako Y."/>
            <person name="Nakamura R."/>
        </authorList>
    </citation>
    <scope>NUCLEOTIDE SEQUENCE [LARGE SCALE GENOMIC DNA]</scope>
    <source>
        <strain evidence="9">110S</strain>
    </source>
</reference>
<dbReference type="STRING" id="872965.SE16_07715"/>
<evidence type="ECO:0000256" key="5">
    <source>
        <dbReference type="PROSITE-ProRule" id="PRU01161"/>
    </source>
</evidence>
<keyword evidence="3 5" id="KW-0442">Lipid degradation</keyword>
<dbReference type="InterPro" id="IPR050301">
    <property type="entry name" value="NTE"/>
</dbReference>
<dbReference type="PANTHER" id="PTHR14226">
    <property type="entry name" value="NEUROPATHY TARGET ESTERASE/SWISS CHEESE D.MELANOGASTER"/>
    <property type="match status" value="1"/>
</dbReference>
<dbReference type="EMBL" id="BBZA01000003">
    <property type="protein sequence ID" value="GAP61609.1"/>
    <property type="molecule type" value="Genomic_DNA"/>
</dbReference>